<keyword evidence="5" id="KW-0378">Hydrolase</keyword>
<evidence type="ECO:0000256" key="6">
    <source>
        <dbReference type="ARBA" id="ARBA00022989"/>
    </source>
</evidence>
<dbReference type="EC" id="3.6.1.27" evidence="2"/>
<dbReference type="Gene3D" id="1.20.144.10">
    <property type="entry name" value="Phosphatidic acid phosphatase type 2/haloperoxidase"/>
    <property type="match status" value="1"/>
</dbReference>
<feature type="transmembrane region" description="Helical" evidence="10">
    <location>
        <begin position="62"/>
        <end position="80"/>
    </location>
</feature>
<comment type="catalytic activity">
    <reaction evidence="9">
        <text>di-trans,octa-cis-undecaprenyl diphosphate + H2O = di-trans,octa-cis-undecaprenyl phosphate + phosphate + H(+)</text>
        <dbReference type="Rhea" id="RHEA:28094"/>
        <dbReference type="ChEBI" id="CHEBI:15377"/>
        <dbReference type="ChEBI" id="CHEBI:15378"/>
        <dbReference type="ChEBI" id="CHEBI:43474"/>
        <dbReference type="ChEBI" id="CHEBI:58405"/>
        <dbReference type="ChEBI" id="CHEBI:60392"/>
        <dbReference type="EC" id="3.6.1.27"/>
    </reaction>
</comment>
<keyword evidence="6 10" id="KW-1133">Transmembrane helix</keyword>
<evidence type="ECO:0000256" key="8">
    <source>
        <dbReference type="ARBA" id="ARBA00032707"/>
    </source>
</evidence>
<evidence type="ECO:0000256" key="3">
    <source>
        <dbReference type="ARBA" id="ARBA00022475"/>
    </source>
</evidence>
<evidence type="ECO:0000313" key="13">
    <source>
        <dbReference type="Proteomes" id="UP001059950"/>
    </source>
</evidence>
<dbReference type="EMBL" id="CP073344">
    <property type="protein sequence ID" value="UTW02507.1"/>
    <property type="molecule type" value="Genomic_DNA"/>
</dbReference>
<reference evidence="12" key="1">
    <citation type="submission" date="2021-04" db="EMBL/GenBank/DDBJ databases">
        <title>Oceanospirillales bacteria with DddD are important DMSP degraders in coastal seawater.</title>
        <authorList>
            <person name="Liu J."/>
        </authorList>
    </citation>
    <scope>NUCLEOTIDE SEQUENCE</scope>
    <source>
        <strain evidence="12">GY6</strain>
    </source>
</reference>
<sequence length="177" mass="19401">MNALQQRIVAFDVTLYYLCFGTCRLPVMPTISRLISKLGDGGVYLVIGLLVAWFEIERGIDFLLAGLFVFAIELPVYMFLKQAIKRDRPCDRFADVIPQITPSDKFSLPSGHAAAAFVFATVLSYYYPALMLPAYTVACLIALARVFLGVHYPTDILAGAALGLISSVIGLNLLALF</sequence>
<feature type="domain" description="Phosphatidic acid phosphatase type 2/haloperoxidase" evidence="11">
    <location>
        <begin position="62"/>
        <end position="171"/>
    </location>
</feature>
<feature type="transmembrane region" description="Helical" evidence="10">
    <location>
        <begin position="132"/>
        <end position="150"/>
    </location>
</feature>
<keyword evidence="7 10" id="KW-0472">Membrane</keyword>
<evidence type="ECO:0000256" key="5">
    <source>
        <dbReference type="ARBA" id="ARBA00022801"/>
    </source>
</evidence>
<evidence type="ECO:0000256" key="10">
    <source>
        <dbReference type="SAM" id="Phobius"/>
    </source>
</evidence>
<dbReference type="PANTHER" id="PTHR14969:SF62">
    <property type="entry name" value="DECAPRENYLPHOSPHORYL-5-PHOSPHORIBOSE PHOSPHATASE RV3807C-RELATED"/>
    <property type="match status" value="1"/>
</dbReference>
<evidence type="ECO:0000256" key="1">
    <source>
        <dbReference type="ARBA" id="ARBA00004651"/>
    </source>
</evidence>
<dbReference type="Proteomes" id="UP001059950">
    <property type="component" value="Chromosome"/>
</dbReference>
<comment type="subcellular location">
    <subcellularLocation>
        <location evidence="1">Cell membrane</location>
        <topology evidence="1">Multi-pass membrane protein</topology>
    </subcellularLocation>
</comment>
<keyword evidence="13" id="KW-1185">Reference proteome</keyword>
<dbReference type="InterPro" id="IPR000326">
    <property type="entry name" value="PAP2/HPO"/>
</dbReference>
<name>A0ABY5GT94_9GAMM</name>
<keyword evidence="4 10" id="KW-0812">Transmembrane</keyword>
<dbReference type="PANTHER" id="PTHR14969">
    <property type="entry name" value="SPHINGOSINE-1-PHOSPHATE PHOSPHOHYDROLASE"/>
    <property type="match status" value="1"/>
</dbReference>
<protein>
    <recommendedName>
        <fullName evidence="2">undecaprenyl-diphosphate phosphatase</fullName>
        <ecNumber evidence="2">3.6.1.27</ecNumber>
    </recommendedName>
    <alternativeName>
        <fullName evidence="8">Undecaprenyl pyrophosphate phosphatase</fullName>
    </alternativeName>
</protein>
<accession>A0ABY5GT94</accession>
<feature type="transmembrane region" description="Helical" evidence="10">
    <location>
        <begin position="157"/>
        <end position="176"/>
    </location>
</feature>
<keyword evidence="3" id="KW-1003">Cell membrane</keyword>
<evidence type="ECO:0000259" key="11">
    <source>
        <dbReference type="SMART" id="SM00014"/>
    </source>
</evidence>
<evidence type="ECO:0000256" key="7">
    <source>
        <dbReference type="ARBA" id="ARBA00023136"/>
    </source>
</evidence>
<evidence type="ECO:0000313" key="12">
    <source>
        <dbReference type="EMBL" id="UTW02507.1"/>
    </source>
</evidence>
<dbReference type="SMART" id="SM00014">
    <property type="entry name" value="acidPPc"/>
    <property type="match status" value="1"/>
</dbReference>
<evidence type="ECO:0000256" key="2">
    <source>
        <dbReference type="ARBA" id="ARBA00012374"/>
    </source>
</evidence>
<organism evidence="12 13">
    <name type="scientific">Amphritea atlantica</name>
    <dbReference type="NCBI Taxonomy" id="355243"/>
    <lineage>
        <taxon>Bacteria</taxon>
        <taxon>Pseudomonadati</taxon>
        <taxon>Pseudomonadota</taxon>
        <taxon>Gammaproteobacteria</taxon>
        <taxon>Oceanospirillales</taxon>
        <taxon>Oceanospirillaceae</taxon>
        <taxon>Amphritea</taxon>
    </lineage>
</organism>
<gene>
    <name evidence="12" type="ORF">KDX31_14270</name>
</gene>
<dbReference type="SUPFAM" id="SSF48317">
    <property type="entry name" value="Acid phosphatase/Vanadium-dependent haloperoxidase"/>
    <property type="match status" value="1"/>
</dbReference>
<evidence type="ECO:0000256" key="4">
    <source>
        <dbReference type="ARBA" id="ARBA00022692"/>
    </source>
</evidence>
<dbReference type="Pfam" id="PF01569">
    <property type="entry name" value="PAP2"/>
    <property type="match status" value="1"/>
</dbReference>
<evidence type="ECO:0000256" key="9">
    <source>
        <dbReference type="ARBA" id="ARBA00047594"/>
    </source>
</evidence>
<dbReference type="InterPro" id="IPR036938">
    <property type="entry name" value="PAP2/HPO_sf"/>
</dbReference>
<proteinExistence type="predicted"/>